<protein>
    <submittedName>
        <fullName evidence="2">FBD domain-containing protein</fullName>
    </submittedName>
</protein>
<dbReference type="Proteomes" id="UP000492821">
    <property type="component" value="Unassembled WGS sequence"/>
</dbReference>
<sequence length="368" mass="42049">MAVLKDHMLVEIAVDLCARAHPDVPMLVIETLPGVENFMLSGKGPFRTFLRLVIDDVNITSVSSDSIRMECIDSPWTTTLQLPASYQWQLKSVFLNTLFMKLVQKLKMGAFEWLYAYPRIGYCEMLAQKSDLKYLYVDNDRFHDWDTIFKAFPRLLYLTVSGNNFASVLFAASMELGLLRQVVLIIKDDESALQAHQALSNHRNKCPKLKAIAYVTESLTQIKFPNIGAPVSSIHHLQIITKIKCCTPFDFSLVTAAQKMFPSLNFVHFNARAKCQCNSSRPVDNDQRLKAVDALYQSFDSLNFGFPVKVIYAIRFKCYEKDVNELRQFFGTKGKVFGRRDRFAVKVSASEKSLTFRVHIKIMKNPKL</sequence>
<dbReference type="WBParaSite" id="Pan_g22108.t1">
    <property type="protein sequence ID" value="Pan_g22108.t1"/>
    <property type="gene ID" value="Pan_g22108"/>
</dbReference>
<reference evidence="2" key="2">
    <citation type="submission" date="2020-10" db="UniProtKB">
        <authorList>
            <consortium name="WormBaseParasite"/>
        </authorList>
    </citation>
    <scope>IDENTIFICATION</scope>
</reference>
<evidence type="ECO:0000313" key="2">
    <source>
        <dbReference type="WBParaSite" id="Pan_g22108.t1"/>
    </source>
</evidence>
<reference evidence="1" key="1">
    <citation type="journal article" date="2013" name="Genetics">
        <title>The draft genome and transcriptome of Panagrellus redivivus are shaped by the harsh demands of a free-living lifestyle.</title>
        <authorList>
            <person name="Srinivasan J."/>
            <person name="Dillman A.R."/>
            <person name="Macchietto M.G."/>
            <person name="Heikkinen L."/>
            <person name="Lakso M."/>
            <person name="Fracchia K.M."/>
            <person name="Antoshechkin I."/>
            <person name="Mortazavi A."/>
            <person name="Wong G."/>
            <person name="Sternberg P.W."/>
        </authorList>
    </citation>
    <scope>NUCLEOTIDE SEQUENCE [LARGE SCALE GENOMIC DNA]</scope>
    <source>
        <strain evidence="1">MT8872</strain>
    </source>
</reference>
<evidence type="ECO:0000313" key="1">
    <source>
        <dbReference type="Proteomes" id="UP000492821"/>
    </source>
</evidence>
<dbReference type="AlphaFoldDB" id="A0A7E4ZWM8"/>
<proteinExistence type="predicted"/>
<accession>A0A7E4ZWM8</accession>
<keyword evidence="1" id="KW-1185">Reference proteome</keyword>
<organism evidence="1 2">
    <name type="scientific">Panagrellus redivivus</name>
    <name type="common">Microworm</name>
    <dbReference type="NCBI Taxonomy" id="6233"/>
    <lineage>
        <taxon>Eukaryota</taxon>
        <taxon>Metazoa</taxon>
        <taxon>Ecdysozoa</taxon>
        <taxon>Nematoda</taxon>
        <taxon>Chromadorea</taxon>
        <taxon>Rhabditida</taxon>
        <taxon>Tylenchina</taxon>
        <taxon>Panagrolaimomorpha</taxon>
        <taxon>Panagrolaimoidea</taxon>
        <taxon>Panagrolaimidae</taxon>
        <taxon>Panagrellus</taxon>
    </lineage>
</organism>
<name>A0A7E4ZWM8_PANRE</name>